<organism evidence="1 2">
    <name type="scientific">Mucilaginibacter aquatilis</name>
    <dbReference type="NCBI Taxonomy" id="1517760"/>
    <lineage>
        <taxon>Bacteria</taxon>
        <taxon>Pseudomonadati</taxon>
        <taxon>Bacteroidota</taxon>
        <taxon>Sphingobacteriia</taxon>
        <taxon>Sphingobacteriales</taxon>
        <taxon>Sphingobacteriaceae</taxon>
        <taxon>Mucilaginibacter</taxon>
    </lineage>
</organism>
<dbReference type="OrthoDB" id="995060at2"/>
<reference evidence="1 2" key="1">
    <citation type="submission" date="2019-12" db="EMBL/GenBank/DDBJ databases">
        <title>Mucilaginibacter sp. HME9299 genome sequencing and assembly.</title>
        <authorList>
            <person name="Kang H."/>
            <person name="Kim H."/>
            <person name="Joh K."/>
        </authorList>
    </citation>
    <scope>NUCLEOTIDE SEQUENCE [LARGE SCALE GENOMIC DNA]</scope>
    <source>
        <strain evidence="1 2">HME9299</strain>
    </source>
</reference>
<dbReference type="Proteomes" id="UP000434850">
    <property type="component" value="Unassembled WGS sequence"/>
</dbReference>
<keyword evidence="2" id="KW-1185">Reference proteome</keyword>
<dbReference type="AlphaFoldDB" id="A0A6I4IAF2"/>
<evidence type="ECO:0000313" key="2">
    <source>
        <dbReference type="Proteomes" id="UP000434850"/>
    </source>
</evidence>
<proteinExistence type="predicted"/>
<name>A0A6I4IAF2_9SPHI</name>
<dbReference type="RefSeq" id="WP_157540219.1">
    <property type="nucleotide sequence ID" value="NZ_WQLA01000002.1"/>
</dbReference>
<evidence type="ECO:0000313" key="1">
    <source>
        <dbReference type="EMBL" id="MVN90429.1"/>
    </source>
</evidence>
<dbReference type="EMBL" id="WQLA01000002">
    <property type="protein sequence ID" value="MVN90429.1"/>
    <property type="molecule type" value="Genomic_DNA"/>
</dbReference>
<accession>A0A6I4IAF2</accession>
<sequence length="320" mass="37194">MDENRRNILIESTRALSKLHLLAAFFADEIVMKVYVRSQVIHQLFENNSELDVNKLELFHLQFTDTVIELLRKIKKSNERNVSLLFDEIQVNADMITRLEASSYSENDYRLEKQRQALKINNSLRKLYEVLSHDSSEYPFSKNINSFSARFASGFYPTVEADVLAKLTQYEPNEVYTNAHAVIQRKLMGLLCKYDFKSEFYSGLKSGSLIIEVFRIKEPDIYYIFYPSRNLFLLCDAAEIQDINNSIALDKPDTLVQELKNRNDQLHSSVAITKTFLPNEIRNLLADHYKKISDINFLQNMSNFDTQANVLKAMLNTDLM</sequence>
<protein>
    <submittedName>
        <fullName evidence="1">Uncharacterized protein</fullName>
    </submittedName>
</protein>
<gene>
    <name evidence="1" type="ORF">GO816_04750</name>
</gene>
<comment type="caution">
    <text evidence="1">The sequence shown here is derived from an EMBL/GenBank/DDBJ whole genome shotgun (WGS) entry which is preliminary data.</text>
</comment>